<dbReference type="InterPro" id="IPR004045">
    <property type="entry name" value="Glutathione_S-Trfase_N"/>
</dbReference>
<dbReference type="InterPro" id="IPR010987">
    <property type="entry name" value="Glutathione-S-Trfase_C-like"/>
</dbReference>
<evidence type="ECO:0000256" key="1">
    <source>
        <dbReference type="ARBA" id="ARBA00012452"/>
    </source>
</evidence>
<dbReference type="AlphaFoldDB" id="V5L6K7"/>
<dbReference type="Gene3D" id="3.40.30.10">
    <property type="entry name" value="Glutaredoxin"/>
    <property type="match status" value="1"/>
</dbReference>
<dbReference type="Pfam" id="PF02798">
    <property type="entry name" value="GST_N"/>
    <property type="match status" value="1"/>
</dbReference>
<dbReference type="GO" id="GO:0004364">
    <property type="term" value="F:glutathione transferase activity"/>
    <property type="evidence" value="ECO:0007669"/>
    <property type="project" value="UniProtKB-EC"/>
</dbReference>
<feature type="domain" description="GST C-terminal" evidence="5">
    <location>
        <begin position="92"/>
        <end position="232"/>
    </location>
</feature>
<comment type="catalytic activity">
    <reaction evidence="3">
        <text>RX + glutathione = an S-substituted glutathione + a halide anion + H(+)</text>
        <dbReference type="Rhea" id="RHEA:16437"/>
        <dbReference type="ChEBI" id="CHEBI:15378"/>
        <dbReference type="ChEBI" id="CHEBI:16042"/>
        <dbReference type="ChEBI" id="CHEBI:17792"/>
        <dbReference type="ChEBI" id="CHEBI:57925"/>
        <dbReference type="ChEBI" id="CHEBI:90779"/>
        <dbReference type="EC" id="2.5.1.18"/>
    </reaction>
</comment>
<evidence type="ECO:0000256" key="2">
    <source>
        <dbReference type="ARBA" id="ARBA00022679"/>
    </source>
</evidence>
<dbReference type="InterPro" id="IPR045074">
    <property type="entry name" value="GST_C_Tau"/>
</dbReference>
<name>V5L6K7_9CONI</name>
<dbReference type="SFLD" id="SFLDS00019">
    <property type="entry name" value="Glutathione_Transferase_(cytos"/>
    <property type="match status" value="1"/>
</dbReference>
<dbReference type="SUPFAM" id="SSF52833">
    <property type="entry name" value="Thioredoxin-like"/>
    <property type="match status" value="1"/>
</dbReference>
<dbReference type="InterPro" id="IPR036282">
    <property type="entry name" value="Glutathione-S-Trfase_C_sf"/>
</dbReference>
<evidence type="ECO:0000256" key="3">
    <source>
        <dbReference type="ARBA" id="ARBA00047960"/>
    </source>
</evidence>
<dbReference type="SUPFAM" id="SSF47616">
    <property type="entry name" value="GST C-terminal domain-like"/>
    <property type="match status" value="1"/>
</dbReference>
<organism evidence="6">
    <name type="scientific">Larix kaempferi</name>
    <dbReference type="NCBI Taxonomy" id="54800"/>
    <lineage>
        <taxon>Eukaryota</taxon>
        <taxon>Viridiplantae</taxon>
        <taxon>Streptophyta</taxon>
        <taxon>Embryophyta</taxon>
        <taxon>Tracheophyta</taxon>
        <taxon>Spermatophyta</taxon>
        <taxon>Pinopsida</taxon>
        <taxon>Pinidae</taxon>
        <taxon>Conifers I</taxon>
        <taxon>Pinales</taxon>
        <taxon>Pinaceae</taxon>
        <taxon>Larix</taxon>
    </lineage>
</organism>
<dbReference type="SFLD" id="SFLDG01152">
    <property type="entry name" value="Main.3:_Omega-_and_Tau-like"/>
    <property type="match status" value="1"/>
</dbReference>
<dbReference type="GO" id="GO:0005737">
    <property type="term" value="C:cytoplasm"/>
    <property type="evidence" value="ECO:0007669"/>
    <property type="project" value="TreeGrafter"/>
</dbReference>
<evidence type="ECO:0000313" key="6">
    <source>
        <dbReference type="EMBL" id="AHA46518.1"/>
    </source>
</evidence>
<dbReference type="Gene3D" id="1.20.1050.10">
    <property type="match status" value="1"/>
</dbReference>
<dbReference type="CDD" id="cd03185">
    <property type="entry name" value="GST_C_Tau"/>
    <property type="match status" value="1"/>
</dbReference>
<sequence length="236" mass="26849">MEGEQVKVLRFWASPFSLRVQIALDLKDIPYEYVEEEDLLNNKSQLLLQSNPVHKTVPVLIHNSKNICESLIVLEYIDETWEGRGVSLLPKSPHQRALARFWAAFIDDKLGHSIGGMFRCPEKELRKKATNETMNNIALLEEAFGTAFNGLKGNPFFGGECIGYLDIVLGGLVVWIQVVEAITGVTLIDPETTPLLHAWLHRFCRVDSVKKSLPQFEKLLTYGYLVQKKFPMLTYE</sequence>
<gene>
    <name evidence="6" type="primary">GSTU8</name>
</gene>
<dbReference type="CDD" id="cd03058">
    <property type="entry name" value="GST_N_Tau"/>
    <property type="match status" value="1"/>
</dbReference>
<proteinExistence type="evidence at transcript level"/>
<dbReference type="PROSITE" id="PS50405">
    <property type="entry name" value="GST_CTER"/>
    <property type="match status" value="1"/>
</dbReference>
<dbReference type="InterPro" id="IPR045073">
    <property type="entry name" value="Omega/Tau-like"/>
</dbReference>
<reference evidence="6" key="1">
    <citation type="journal article" date="2014" name="Plant Physiol. Biochem.">
        <title>Biochemical functions of the glutathione transferase supergene family of Larix kaempferi.</title>
        <authorList>
            <person name="Yang Q."/>
            <person name="Liu Y.J."/>
            <person name="Zeng Q.Y."/>
        </authorList>
    </citation>
    <scope>NUCLEOTIDE SEQUENCE</scope>
</reference>
<dbReference type="EC" id="2.5.1.18" evidence="1"/>
<accession>V5L6K7</accession>
<keyword evidence="2 6" id="KW-0808">Transferase</keyword>
<dbReference type="SFLD" id="SFLDG00358">
    <property type="entry name" value="Main_(cytGST)"/>
    <property type="match status" value="1"/>
</dbReference>
<evidence type="ECO:0000259" key="5">
    <source>
        <dbReference type="PROSITE" id="PS50405"/>
    </source>
</evidence>
<dbReference type="PANTHER" id="PTHR11260">
    <property type="entry name" value="GLUTATHIONE S-TRANSFERASE, GST, SUPERFAMILY, GST DOMAIN CONTAINING"/>
    <property type="match status" value="1"/>
</dbReference>
<dbReference type="InterPro" id="IPR040079">
    <property type="entry name" value="Glutathione_S-Trfase"/>
</dbReference>
<dbReference type="FunFam" id="3.40.30.10:FF:000014">
    <property type="entry name" value="Tau class glutathione S-transferase"/>
    <property type="match status" value="1"/>
</dbReference>
<dbReference type="PROSITE" id="PS50404">
    <property type="entry name" value="GST_NTER"/>
    <property type="match status" value="1"/>
</dbReference>
<protein>
    <recommendedName>
        <fullName evidence="1">glutathione transferase</fullName>
        <ecNumber evidence="1">2.5.1.18</ecNumber>
    </recommendedName>
</protein>
<dbReference type="GO" id="GO:0006749">
    <property type="term" value="P:glutathione metabolic process"/>
    <property type="evidence" value="ECO:0007669"/>
    <property type="project" value="InterPro"/>
</dbReference>
<dbReference type="InterPro" id="IPR036249">
    <property type="entry name" value="Thioredoxin-like_sf"/>
</dbReference>
<dbReference type="PANTHER" id="PTHR11260:SF676">
    <property type="entry name" value="GLUTATHIONE S-TRANSFERASE U8"/>
    <property type="match status" value="1"/>
</dbReference>
<dbReference type="EMBL" id="KF527896">
    <property type="protein sequence ID" value="AHA46518.1"/>
    <property type="molecule type" value="mRNA"/>
</dbReference>
<dbReference type="GO" id="GO:0009407">
    <property type="term" value="P:toxin catabolic process"/>
    <property type="evidence" value="ECO:0007669"/>
    <property type="project" value="UniProtKB-ARBA"/>
</dbReference>
<dbReference type="FunFam" id="1.20.1050.10:FF:000016">
    <property type="entry name" value="Glutathione S-transferase U9"/>
    <property type="match status" value="1"/>
</dbReference>
<evidence type="ECO:0000259" key="4">
    <source>
        <dbReference type="PROSITE" id="PS50404"/>
    </source>
</evidence>
<feature type="domain" description="GST N-terminal" evidence="4">
    <location>
        <begin position="4"/>
        <end position="85"/>
    </location>
</feature>